<comment type="caution">
    <text evidence="1">The sequence shown here is derived from an EMBL/GenBank/DDBJ whole genome shotgun (WGS) entry which is preliminary data.</text>
</comment>
<dbReference type="Proteomes" id="UP001500707">
    <property type="component" value="Unassembled WGS sequence"/>
</dbReference>
<accession>A0ABP6V0W1</accession>
<evidence type="ECO:0000313" key="1">
    <source>
        <dbReference type="EMBL" id="GAA3524637.1"/>
    </source>
</evidence>
<organism evidence="1 2">
    <name type="scientific">Streptomyces osmaniensis</name>
    <dbReference type="NCBI Taxonomy" id="593134"/>
    <lineage>
        <taxon>Bacteria</taxon>
        <taxon>Bacillati</taxon>
        <taxon>Actinomycetota</taxon>
        <taxon>Actinomycetes</taxon>
        <taxon>Kitasatosporales</taxon>
        <taxon>Streptomycetaceae</taxon>
        <taxon>Streptomyces</taxon>
    </lineage>
</organism>
<sequence length="71" mass="7208">MHGCGREQAALYGTSLMASGMLWASAATAGSRRLTVNLVDHVTGIRSWARRLAVAASGAEVCMGGGGMGRG</sequence>
<evidence type="ECO:0000313" key="2">
    <source>
        <dbReference type="Proteomes" id="UP001500707"/>
    </source>
</evidence>
<protein>
    <recommendedName>
        <fullName evidence="3">Secreted protein</fullName>
    </recommendedName>
</protein>
<name>A0ABP6V0W1_9ACTN</name>
<dbReference type="EMBL" id="BAABCE010000001">
    <property type="protein sequence ID" value="GAA3524637.1"/>
    <property type="molecule type" value="Genomic_DNA"/>
</dbReference>
<reference evidence="2" key="1">
    <citation type="journal article" date="2019" name="Int. J. Syst. Evol. Microbiol.">
        <title>The Global Catalogue of Microorganisms (GCM) 10K type strain sequencing project: providing services to taxonomists for standard genome sequencing and annotation.</title>
        <authorList>
            <consortium name="The Broad Institute Genomics Platform"/>
            <consortium name="The Broad Institute Genome Sequencing Center for Infectious Disease"/>
            <person name="Wu L."/>
            <person name="Ma J."/>
        </authorList>
    </citation>
    <scope>NUCLEOTIDE SEQUENCE [LARGE SCALE GENOMIC DNA]</scope>
    <source>
        <strain evidence="2">JCM 17656</strain>
    </source>
</reference>
<gene>
    <name evidence="1" type="ORF">GCM10022295_03090</name>
</gene>
<evidence type="ECO:0008006" key="3">
    <source>
        <dbReference type="Google" id="ProtNLM"/>
    </source>
</evidence>
<proteinExistence type="predicted"/>
<keyword evidence="2" id="KW-1185">Reference proteome</keyword>